<evidence type="ECO:0000313" key="11">
    <source>
        <dbReference type="EMBL" id="AYB46378.1"/>
    </source>
</evidence>
<keyword evidence="2" id="KW-0963">Cytoplasm</keyword>
<keyword evidence="3 8" id="KW-0597">Phosphoprotein</keyword>
<evidence type="ECO:0000256" key="2">
    <source>
        <dbReference type="ARBA" id="ARBA00022490"/>
    </source>
</evidence>
<gene>
    <name evidence="11" type="ORF">D5F53_25130</name>
</gene>
<accession>A0A385TTD6</accession>
<dbReference type="Pfam" id="PF00072">
    <property type="entry name" value="Response_reg"/>
    <property type="match status" value="1"/>
</dbReference>
<keyword evidence="5" id="KW-0805">Transcription regulation</keyword>
<evidence type="ECO:0000256" key="4">
    <source>
        <dbReference type="ARBA" id="ARBA00023012"/>
    </source>
</evidence>
<dbReference type="KEGG" id="plw:D5F53_25130"/>
<name>A0A385TTD6_PAELA</name>
<proteinExistence type="predicted"/>
<dbReference type="PROSITE" id="PS00041">
    <property type="entry name" value="HTH_ARAC_FAMILY_1"/>
    <property type="match status" value="1"/>
</dbReference>
<organism evidence="11 12">
    <name type="scientific">Paenibacillus lautus</name>
    <name type="common">Bacillus lautus</name>
    <dbReference type="NCBI Taxonomy" id="1401"/>
    <lineage>
        <taxon>Bacteria</taxon>
        <taxon>Bacillati</taxon>
        <taxon>Bacillota</taxon>
        <taxon>Bacilli</taxon>
        <taxon>Bacillales</taxon>
        <taxon>Paenibacillaceae</taxon>
        <taxon>Paenibacillus</taxon>
    </lineage>
</organism>
<dbReference type="GO" id="GO:0000160">
    <property type="term" value="P:phosphorelay signal transduction system"/>
    <property type="evidence" value="ECO:0007669"/>
    <property type="project" value="UniProtKB-KW"/>
</dbReference>
<dbReference type="SMART" id="SM00342">
    <property type="entry name" value="HTH_ARAC"/>
    <property type="match status" value="1"/>
</dbReference>
<dbReference type="SUPFAM" id="SSF52172">
    <property type="entry name" value="CheY-like"/>
    <property type="match status" value="1"/>
</dbReference>
<dbReference type="AlphaFoldDB" id="A0A385TTD6"/>
<dbReference type="GO" id="GO:0003700">
    <property type="term" value="F:DNA-binding transcription factor activity"/>
    <property type="evidence" value="ECO:0007669"/>
    <property type="project" value="InterPro"/>
</dbReference>
<keyword evidence="6" id="KW-0238">DNA-binding</keyword>
<evidence type="ECO:0000259" key="10">
    <source>
        <dbReference type="PROSITE" id="PS50110"/>
    </source>
</evidence>
<evidence type="ECO:0000256" key="6">
    <source>
        <dbReference type="ARBA" id="ARBA00023125"/>
    </source>
</evidence>
<evidence type="ECO:0000256" key="5">
    <source>
        <dbReference type="ARBA" id="ARBA00023015"/>
    </source>
</evidence>
<evidence type="ECO:0000259" key="9">
    <source>
        <dbReference type="PROSITE" id="PS01124"/>
    </source>
</evidence>
<keyword evidence="4" id="KW-0902">Two-component regulatory system</keyword>
<comment type="subcellular location">
    <subcellularLocation>
        <location evidence="1">Cytoplasm</location>
    </subcellularLocation>
</comment>
<evidence type="ECO:0000313" key="12">
    <source>
        <dbReference type="Proteomes" id="UP000266552"/>
    </source>
</evidence>
<evidence type="ECO:0000256" key="3">
    <source>
        <dbReference type="ARBA" id="ARBA00022553"/>
    </source>
</evidence>
<dbReference type="SUPFAM" id="SSF46689">
    <property type="entry name" value="Homeodomain-like"/>
    <property type="match status" value="2"/>
</dbReference>
<dbReference type="PANTHER" id="PTHR42713">
    <property type="entry name" value="HISTIDINE KINASE-RELATED"/>
    <property type="match status" value="1"/>
</dbReference>
<reference evidence="11 12" key="1">
    <citation type="submission" date="2018-09" db="EMBL/GenBank/DDBJ databases">
        <title>Genome Sequence of Paenibacillus lautus Strain E7593-69, Azo Dye-Degrading Bacteria, Isolated from Commercial Tattoo Inks.</title>
        <authorList>
            <person name="Nho S.W."/>
            <person name="Kim S.-J."/>
            <person name="Kweon O."/>
            <person name="Cerniglia C.E."/>
        </authorList>
    </citation>
    <scope>NUCLEOTIDE SEQUENCE [LARGE SCALE GENOMIC DNA]</scope>
    <source>
        <strain evidence="11 12">E7593-69</strain>
    </source>
</reference>
<sequence>MFNVLLVDDEPWVLEGLRTMIDWNRFGFQICGEALSAPEALKLMEQLKPELVMTDIHMPVLNGLELIEHSKRILPLPPKFVILSGYDDFGYAHQAMRQRVAEYLLKPIDDEEIEAVLAKLSHEIQDERDAERSYRKKAGLAVHYLLNRLIREELSPDLAEQASNAMQIQGEPLLQCLLIETGITETGVDWIEWMTDYGPPSLLGCFQDNIGSIGVVLHVEHSTPDEVMETALQLQSALARELEGPVIVALSGTGEGIQAIGKLYRQSAEVRDDKRSQGRSGVFCCQEPRGAERLRGLPCGWMDELLSMIMAGEHASIESCLARIFTAMPDHLLHLRAFQADVADLELKLCRRIAEMNGDPDLFMNRLQRKLGHLSDACHKAPLKNYMRLLAFEAASQLEELSKLNEHNTIFQVIQYVDREYRSRLQLQDLARHFHMNATYLGQLFKKHAGKPFKEYLNDKRIEEAKLLLKRSGMKVSEIALHVGFPNADYFIHKFKLTTGILPSNYKNHVESKQR</sequence>
<keyword evidence="7" id="KW-0804">Transcription</keyword>
<dbReference type="GO" id="GO:0005737">
    <property type="term" value="C:cytoplasm"/>
    <property type="evidence" value="ECO:0007669"/>
    <property type="project" value="UniProtKB-SubCell"/>
</dbReference>
<dbReference type="Proteomes" id="UP000266552">
    <property type="component" value="Chromosome"/>
</dbReference>
<dbReference type="Gene3D" id="1.10.10.60">
    <property type="entry name" value="Homeodomain-like"/>
    <property type="match status" value="2"/>
</dbReference>
<dbReference type="Pfam" id="PF12833">
    <property type="entry name" value="HTH_18"/>
    <property type="match status" value="1"/>
</dbReference>
<dbReference type="Gene3D" id="3.40.50.2300">
    <property type="match status" value="1"/>
</dbReference>
<dbReference type="InterPro" id="IPR018060">
    <property type="entry name" value="HTH_AraC"/>
</dbReference>
<dbReference type="InterPro" id="IPR018062">
    <property type="entry name" value="HTH_AraC-typ_CS"/>
</dbReference>
<dbReference type="RefSeq" id="WP_119849981.1">
    <property type="nucleotide sequence ID" value="NZ_CP032412.1"/>
</dbReference>
<evidence type="ECO:0000256" key="7">
    <source>
        <dbReference type="ARBA" id="ARBA00023163"/>
    </source>
</evidence>
<protein>
    <submittedName>
        <fullName evidence="11">Helix-turn-helix domain-containing protein</fullName>
    </submittedName>
</protein>
<dbReference type="EMBL" id="CP032412">
    <property type="protein sequence ID" value="AYB46378.1"/>
    <property type="molecule type" value="Genomic_DNA"/>
</dbReference>
<dbReference type="InterPro" id="IPR011006">
    <property type="entry name" value="CheY-like_superfamily"/>
</dbReference>
<dbReference type="InterPro" id="IPR009057">
    <property type="entry name" value="Homeodomain-like_sf"/>
</dbReference>
<evidence type="ECO:0000256" key="8">
    <source>
        <dbReference type="PROSITE-ProRule" id="PRU00169"/>
    </source>
</evidence>
<dbReference type="SMART" id="SM00448">
    <property type="entry name" value="REC"/>
    <property type="match status" value="1"/>
</dbReference>
<feature type="domain" description="HTH araC/xylS-type" evidence="9">
    <location>
        <begin position="411"/>
        <end position="509"/>
    </location>
</feature>
<dbReference type="CDD" id="cd17536">
    <property type="entry name" value="REC_YesN-like"/>
    <property type="match status" value="1"/>
</dbReference>
<dbReference type="InterPro" id="IPR001789">
    <property type="entry name" value="Sig_transdc_resp-reg_receiver"/>
</dbReference>
<dbReference type="PANTHER" id="PTHR42713:SF3">
    <property type="entry name" value="TRANSCRIPTIONAL REGULATORY PROTEIN HPTR"/>
    <property type="match status" value="1"/>
</dbReference>
<feature type="domain" description="Response regulatory" evidence="10">
    <location>
        <begin position="3"/>
        <end position="121"/>
    </location>
</feature>
<feature type="modified residue" description="4-aspartylphosphate" evidence="8">
    <location>
        <position position="55"/>
    </location>
</feature>
<dbReference type="InterPro" id="IPR051552">
    <property type="entry name" value="HptR"/>
</dbReference>
<keyword evidence="12" id="KW-1185">Reference proteome</keyword>
<dbReference type="GO" id="GO:0043565">
    <property type="term" value="F:sequence-specific DNA binding"/>
    <property type="evidence" value="ECO:0007669"/>
    <property type="project" value="InterPro"/>
</dbReference>
<dbReference type="PROSITE" id="PS50110">
    <property type="entry name" value="RESPONSE_REGULATORY"/>
    <property type="match status" value="1"/>
</dbReference>
<dbReference type="PROSITE" id="PS01124">
    <property type="entry name" value="HTH_ARAC_FAMILY_2"/>
    <property type="match status" value="1"/>
</dbReference>
<evidence type="ECO:0000256" key="1">
    <source>
        <dbReference type="ARBA" id="ARBA00004496"/>
    </source>
</evidence>